<keyword evidence="4" id="KW-0406">Ion transport</keyword>
<evidence type="ECO:0000256" key="4">
    <source>
        <dbReference type="ARBA" id="ARBA00022496"/>
    </source>
</evidence>
<accession>A0A4U1G3F8</accession>
<evidence type="ECO:0000259" key="14">
    <source>
        <dbReference type="Pfam" id="PF07715"/>
    </source>
</evidence>
<evidence type="ECO:0000256" key="6">
    <source>
        <dbReference type="ARBA" id="ARBA00023004"/>
    </source>
</evidence>
<name>A0A4U1G3F8_9SPHI</name>
<keyword evidence="2 10" id="KW-0813">Transport</keyword>
<keyword evidence="5 10" id="KW-0812">Transmembrane</keyword>
<evidence type="ECO:0000256" key="9">
    <source>
        <dbReference type="ARBA" id="ARBA00023237"/>
    </source>
</evidence>
<proteinExistence type="inferred from homology"/>
<dbReference type="InterPro" id="IPR037066">
    <property type="entry name" value="Plug_dom_sf"/>
</dbReference>
<dbReference type="EMBL" id="SWDX01000011">
    <property type="protein sequence ID" value="TKC56883.1"/>
    <property type="molecule type" value="Genomic_DNA"/>
</dbReference>
<dbReference type="Pfam" id="PF00593">
    <property type="entry name" value="TonB_dep_Rec_b-barrel"/>
    <property type="match status" value="1"/>
</dbReference>
<keyword evidence="9 10" id="KW-0998">Cell outer membrane</keyword>
<evidence type="ECO:0000256" key="10">
    <source>
        <dbReference type="PROSITE-ProRule" id="PRU01360"/>
    </source>
</evidence>
<evidence type="ECO:0000313" key="16">
    <source>
        <dbReference type="Proteomes" id="UP000309594"/>
    </source>
</evidence>
<dbReference type="Gene3D" id="2.170.130.10">
    <property type="entry name" value="TonB-dependent receptor, plug domain"/>
    <property type="match status" value="1"/>
</dbReference>
<dbReference type="InterPro" id="IPR000531">
    <property type="entry name" value="Beta-barrel_TonB"/>
</dbReference>
<organism evidence="15 16">
    <name type="scientific">Pedobacter hiemivivus</name>
    <dbReference type="NCBI Taxonomy" id="2530454"/>
    <lineage>
        <taxon>Bacteria</taxon>
        <taxon>Pseudomonadati</taxon>
        <taxon>Bacteroidota</taxon>
        <taxon>Sphingobacteriia</taxon>
        <taxon>Sphingobacteriales</taxon>
        <taxon>Sphingobacteriaceae</taxon>
        <taxon>Pedobacter</taxon>
    </lineage>
</organism>
<dbReference type="GO" id="GO:0006826">
    <property type="term" value="P:iron ion transport"/>
    <property type="evidence" value="ECO:0007669"/>
    <property type="project" value="UniProtKB-KW"/>
</dbReference>
<evidence type="ECO:0000256" key="11">
    <source>
        <dbReference type="RuleBase" id="RU003357"/>
    </source>
</evidence>
<dbReference type="Pfam" id="PF07660">
    <property type="entry name" value="STN"/>
    <property type="match status" value="1"/>
</dbReference>
<sequence length="1197" mass="133233">MKLNAFNLGMPQSRLPQKLPFIINLAMSRFSETGKRKLLMRVKLVVLIMTTCLLQVAAAGFAQKLTYKQKGATLEQIFKEITKQTGYEVFYADKSINAARTINVDFKNADLNEVLDKCLLKQPLSYAIEDNSIVIRIKQKTFFDKVIDFIAAVEVKGRVLDEKGLPLPGATVKTKDGSKTTQTNGNGEFQLASVDENAVLVINYLGYKTMEITVNELKANPSIKMEVKAGELDEVSVMVSTGYQTLPKERATGSFTHISNEKLNEQVGKNILNRLNGVANSISFDNGVGRPSFTVRGLSSIKGNQAPLVILDNFPYEGDFNNINPNDVESVSILKDAQASSIWGARAGNGVIVIVTKKGTLNKPLAINFNSNITFTGKPNLFDYNLASASDYIDVEQFLFSKGRYTVQESNKDKPGLSEVIETLIAQRDNKITASVAKARIDALRGNDVRNDAAKYLYNNAVDQQYAIAFQGGSATNAYNLSAGYDHGLSVLSAKSDRINLRASNTFKPADNLQIITSLYYTNSNSKSGKPAYQPGDIGFPIYPYTQLKDGNGNDVPIDVYRKSYTEGVGMDRLKDWKYYPLEDYKSDRTTSNLQSILANAGLNYEFVKGLSLDLKYQYENQQVKSKTLHEENSFFTRNAINRGRYLENTSPGSELKYAVPEGSILLNDISSIISQNARAQLNLNKTFGDHSIVAIGGVEVRSTAGKSNSNLIYGYYDDILKTGLVNYDVKRKDFITGIDKNIPDGIRLRETMNNYVSVFGNAAYTYKGKYTVSGSARKDQSNIFGVKTNNKGVPLWSAGASWNLSEESFYNVSFLPYLRLRTTYGASGNLDPRQAAVTSLVGSSSGAFYTNLPQSFVYNYPNPELRWEKAKMFNIGADFELINNVLSGSIEYYHKRGNDLFGLAEMDYTTTGVKVMTKNVADMKGNGIDVELSSKILNRGIKWFQNFNFSYNTNEVTKYYNRSIIGSDFVNNGTNTATPMVGQPVYTVISQRWAGLDPLTGEPQGYLNGTVSKDYAALKGIQNPIENMVFSGSAMPTVFGNFTNTVSWKELTLSVNVTYKMGYYFKRSSVDYTEINKFGGKNLHADYANRWQKTGDEKNTNVPSFIYPNNENRNSFYNSSEVLVSKGDHIRLQFVNLAYSLKKSQLVKLPVKELQFYANASNLGILWKANKFDLDPDYNNVIRPRASYALGFRANF</sequence>
<gene>
    <name evidence="15" type="ORF">FBD94_22040</name>
</gene>
<evidence type="ECO:0000256" key="7">
    <source>
        <dbReference type="ARBA" id="ARBA00023077"/>
    </source>
</evidence>
<reference evidence="15 16" key="1">
    <citation type="submission" date="2019-04" db="EMBL/GenBank/DDBJ databases">
        <title>Pedobacter sp. RP-1-16 sp. nov., isolated from Arctic soil.</title>
        <authorList>
            <person name="Dahal R.H."/>
            <person name="Kim D.-U."/>
        </authorList>
    </citation>
    <scope>NUCLEOTIDE SEQUENCE [LARGE SCALE GENOMIC DNA]</scope>
    <source>
        <strain evidence="15 16">RP-1-16</strain>
    </source>
</reference>
<dbReference type="NCBIfam" id="TIGR04057">
    <property type="entry name" value="SusC_RagA_signa"/>
    <property type="match status" value="1"/>
</dbReference>
<feature type="domain" description="TonB-dependent receptor-like beta-barrel" evidence="12">
    <location>
        <begin position="542"/>
        <end position="1030"/>
    </location>
</feature>
<dbReference type="Pfam" id="PF07715">
    <property type="entry name" value="Plug"/>
    <property type="match status" value="1"/>
</dbReference>
<evidence type="ECO:0000256" key="3">
    <source>
        <dbReference type="ARBA" id="ARBA00022452"/>
    </source>
</evidence>
<comment type="similarity">
    <text evidence="10 11">Belongs to the TonB-dependent receptor family.</text>
</comment>
<dbReference type="Gene3D" id="2.40.170.20">
    <property type="entry name" value="TonB-dependent receptor, beta-barrel domain"/>
    <property type="match status" value="1"/>
</dbReference>
<evidence type="ECO:0000256" key="5">
    <source>
        <dbReference type="ARBA" id="ARBA00022692"/>
    </source>
</evidence>
<dbReference type="Gene3D" id="3.55.50.30">
    <property type="match status" value="1"/>
</dbReference>
<dbReference type="AlphaFoldDB" id="A0A4U1G3F8"/>
<comment type="subcellular location">
    <subcellularLocation>
        <location evidence="1 10">Cell outer membrane</location>
        <topology evidence="1 10">Multi-pass membrane protein</topology>
    </subcellularLocation>
</comment>
<keyword evidence="7 11" id="KW-0798">TonB box</keyword>
<feature type="domain" description="Secretin/TonB short N-terminal" evidence="13">
    <location>
        <begin position="87"/>
        <end position="136"/>
    </location>
</feature>
<evidence type="ECO:0000256" key="2">
    <source>
        <dbReference type="ARBA" id="ARBA00022448"/>
    </source>
</evidence>
<dbReference type="InterPro" id="IPR011662">
    <property type="entry name" value="Secretin/TonB_short_N"/>
</dbReference>
<keyword evidence="3 10" id="KW-1134">Transmembrane beta strand</keyword>
<keyword evidence="8 10" id="KW-0472">Membrane</keyword>
<keyword evidence="4" id="KW-0410">Iron transport</keyword>
<dbReference type="SUPFAM" id="SSF49464">
    <property type="entry name" value="Carboxypeptidase regulatory domain-like"/>
    <property type="match status" value="1"/>
</dbReference>
<feature type="domain" description="TonB-dependent receptor plug" evidence="14">
    <location>
        <begin position="248"/>
        <end position="351"/>
    </location>
</feature>
<comment type="caution">
    <text evidence="15">The sequence shown here is derived from an EMBL/GenBank/DDBJ whole genome shotgun (WGS) entry which is preliminary data.</text>
</comment>
<evidence type="ECO:0000256" key="1">
    <source>
        <dbReference type="ARBA" id="ARBA00004571"/>
    </source>
</evidence>
<dbReference type="Gene3D" id="2.60.40.1120">
    <property type="entry name" value="Carboxypeptidase-like, regulatory domain"/>
    <property type="match status" value="1"/>
</dbReference>
<dbReference type="InterPro" id="IPR039426">
    <property type="entry name" value="TonB-dep_rcpt-like"/>
</dbReference>
<evidence type="ECO:0000313" key="15">
    <source>
        <dbReference type="EMBL" id="TKC56883.1"/>
    </source>
</evidence>
<dbReference type="SUPFAM" id="SSF56935">
    <property type="entry name" value="Porins"/>
    <property type="match status" value="1"/>
</dbReference>
<dbReference type="Proteomes" id="UP000309594">
    <property type="component" value="Unassembled WGS sequence"/>
</dbReference>
<evidence type="ECO:0000259" key="13">
    <source>
        <dbReference type="Pfam" id="PF07660"/>
    </source>
</evidence>
<dbReference type="InterPro" id="IPR008969">
    <property type="entry name" value="CarboxyPept-like_regulatory"/>
</dbReference>
<evidence type="ECO:0000256" key="8">
    <source>
        <dbReference type="ARBA" id="ARBA00023136"/>
    </source>
</evidence>
<dbReference type="InterPro" id="IPR023997">
    <property type="entry name" value="TonB-dep_OMP_SusC/RagA_CS"/>
</dbReference>
<dbReference type="InterPro" id="IPR012910">
    <property type="entry name" value="Plug_dom"/>
</dbReference>
<dbReference type="NCBIfam" id="TIGR04056">
    <property type="entry name" value="OMP_RagA_SusC"/>
    <property type="match status" value="1"/>
</dbReference>
<keyword evidence="6" id="KW-0408">Iron</keyword>
<dbReference type="GO" id="GO:0009279">
    <property type="term" value="C:cell outer membrane"/>
    <property type="evidence" value="ECO:0007669"/>
    <property type="project" value="UniProtKB-SubCell"/>
</dbReference>
<dbReference type="InterPro" id="IPR023996">
    <property type="entry name" value="TonB-dep_OMP_SusC/RagA"/>
</dbReference>
<evidence type="ECO:0000259" key="12">
    <source>
        <dbReference type="Pfam" id="PF00593"/>
    </source>
</evidence>
<dbReference type="PROSITE" id="PS52016">
    <property type="entry name" value="TONB_DEPENDENT_REC_3"/>
    <property type="match status" value="1"/>
</dbReference>
<dbReference type="InterPro" id="IPR036942">
    <property type="entry name" value="Beta-barrel_TonB_sf"/>
</dbReference>
<protein>
    <submittedName>
        <fullName evidence="15">SusC/RagA family TonB-linked outer membrane protein</fullName>
    </submittedName>
</protein>
<dbReference type="Pfam" id="PF13715">
    <property type="entry name" value="CarbopepD_reg_2"/>
    <property type="match status" value="1"/>
</dbReference>